<dbReference type="SMART" id="SM00369">
    <property type="entry name" value="LRR_TYP"/>
    <property type="match status" value="10"/>
</dbReference>
<dbReference type="SUPFAM" id="SSF52047">
    <property type="entry name" value="RNI-like"/>
    <property type="match status" value="1"/>
</dbReference>
<evidence type="ECO:0000313" key="22">
    <source>
        <dbReference type="EMBL" id="QCD94583.1"/>
    </source>
</evidence>
<sequence length="1321" mass="149250">MSAYFLKTCYFLLLFSLLASGITATFNNSSESGEAKCIESERQALLSFKEGLIDDFGMLSTWTNNTDCCKWKRILCNHQTGHVQLLDLHGNFYTRPYLRGAIINVTSLIHLPYIQHLDLSNNLFELSYIPEFTISFSNLRYLDLSHSDFAGRIPSTLGNLSQLRYLDLGDNYLWGEIPTQIGNLEHLKYLDLGLFYLSGKIPSQIGNLSNLQYLSVGCNTPVYKSTSSNYISNSLSGEIPFRKGNLPLLHTLRLVGNFDIKAKDAQWLSTLRSLTILELSSLNSLGSSHQWLPTISKIIPNLREMRLVDSNLLDIDIQLLFQSHSFYKSTALTVLDLSSNMLTSSTLQLLFNFSLHLQELYLSHNNISLSPSLCPNFQSLKILELSYNTLTSSMFRGNFNISSKMKELHLVNCSITDRSFLVSSTSTSTRSSLSSLLYLDLSDNLLKSCPIFHWLSNFTTNLRTLRLGYNFLEGPIPDEFGKVMNSLEYLSLPNNKLKGKILELSYNTLTSSMFRGNFNISSKMKELHLVNCSITDRSFLVSSTSTSTRSSLSSLLYLDLSDNLLKSCPIFHWLSNFTTNLRTLRLGYNFLEGPIPDEFGKVMNSLEYLSLPNNKLKGKVPSFFRIMCRLQRLDLSNNKFEGEFPSFIQNSSWCTRHTLSRLNISYNQITGKIPDSIRLLSELEILSLAENSLEGDVTESHLSNLSKLFYLDLSYNSLSLKFDIKWVPAFQLNYLRLASCKLGPNFPSWIQTQNSLIHLDISDNELNDLVPKWIWNKLQIMYTLNMSHNNLIGSIPNMKLKLPFRPSIILNSNKFEGKVPLFLLDASELLLSENKFSDFFCGNNAAANLATLDLSYNQIKGKLPDCWKFVDRLLFLDLSSNELSGKIPNSMGTLVKLEALVLRNNSLMGELPSSLKNCKNLIMLDVSENMLSGPIPSWVGESMSQLIILIMRGNHFSGNIPLHICYLKRIQLLDLSRNKLSEAIPACLNNLTALSGKSINRVETESRVHWYNSTYSEIYNFFSASYYTLHITWTWKGVERSFRHPELILQSIDLSCNNLTGEMPKEIMYMLGLVSLNLSRNNLSGEIPSDIGNLSLLDSLDLSRNHLSGKIPPTLSNIDRLSVLDLSNNHLIGKIPWGRQLQTFDASSFEGNLDLCGKPLQKTCPADETTIKSEGPEEHDEDDNSGFYGALYMSLGVGFFTGFWALLGPLLLWQPWRIAYLSFLNRLIDYIIVMVEVNTRKCQRFVSGSRVEGRGDCQGVLHATVSCMVKVVVVVGSDAVAVMVRLVAWLKAALQLVREDDGWMREDDGWMREDGFGSHIP</sequence>
<evidence type="ECO:0000256" key="13">
    <source>
        <dbReference type="ARBA" id="ARBA00022989"/>
    </source>
</evidence>
<dbReference type="InterPro" id="IPR032675">
    <property type="entry name" value="LRR_dom_sf"/>
</dbReference>
<gene>
    <name evidence="22" type="ORF">DEO72_LG5g2668</name>
</gene>
<dbReference type="Proteomes" id="UP000501690">
    <property type="component" value="Linkage Group LG5"/>
</dbReference>
<keyword evidence="10 20" id="KW-0732">Signal</keyword>
<evidence type="ECO:0000256" key="8">
    <source>
        <dbReference type="ARBA" id="ARBA00022614"/>
    </source>
</evidence>
<evidence type="ECO:0000256" key="6">
    <source>
        <dbReference type="ARBA" id="ARBA00022512"/>
    </source>
</evidence>
<dbReference type="GO" id="GO:0006952">
    <property type="term" value="P:defense response"/>
    <property type="evidence" value="ECO:0007669"/>
    <property type="project" value="UniProtKB-KW"/>
</dbReference>
<keyword evidence="14 19" id="KW-0472">Membrane</keyword>
<evidence type="ECO:0000256" key="2">
    <source>
        <dbReference type="ARBA" id="ARBA00004191"/>
    </source>
</evidence>
<evidence type="ECO:0000256" key="4">
    <source>
        <dbReference type="ARBA" id="ARBA00009592"/>
    </source>
</evidence>
<keyword evidence="13 19" id="KW-1133">Transmembrane helix</keyword>
<dbReference type="Gene3D" id="3.80.10.10">
    <property type="entry name" value="Ribonuclease Inhibitor"/>
    <property type="match status" value="5"/>
</dbReference>
<dbReference type="Pfam" id="PF13855">
    <property type="entry name" value="LRR_8"/>
    <property type="match status" value="3"/>
</dbReference>
<evidence type="ECO:0000256" key="11">
    <source>
        <dbReference type="ARBA" id="ARBA00022737"/>
    </source>
</evidence>
<keyword evidence="22" id="KW-0418">Kinase</keyword>
<evidence type="ECO:0000256" key="3">
    <source>
        <dbReference type="ARBA" id="ARBA00004251"/>
    </source>
</evidence>
<evidence type="ECO:0000256" key="18">
    <source>
        <dbReference type="ARBA" id="ARBA00038043"/>
    </source>
</evidence>
<dbReference type="GO" id="GO:0009653">
    <property type="term" value="P:anatomical structure morphogenesis"/>
    <property type="evidence" value="ECO:0007669"/>
    <property type="project" value="UniProtKB-ARBA"/>
</dbReference>
<evidence type="ECO:0000259" key="21">
    <source>
        <dbReference type="Pfam" id="PF08263"/>
    </source>
</evidence>
<keyword evidence="23" id="KW-1185">Reference proteome</keyword>
<dbReference type="FunFam" id="3.80.10.10:FF:000111">
    <property type="entry name" value="LRR receptor-like serine/threonine-protein kinase ERECTA"/>
    <property type="match status" value="1"/>
</dbReference>
<dbReference type="EMBL" id="CP039349">
    <property type="protein sequence ID" value="QCD94583.1"/>
    <property type="molecule type" value="Genomic_DNA"/>
</dbReference>
<dbReference type="InterPro" id="IPR013210">
    <property type="entry name" value="LRR_N_plant-typ"/>
</dbReference>
<evidence type="ECO:0000256" key="16">
    <source>
        <dbReference type="ARBA" id="ARBA00023170"/>
    </source>
</evidence>
<comment type="subcellular location">
    <subcellularLocation>
        <location evidence="3">Cell membrane</location>
        <topology evidence="3">Single-pass type I membrane protein</topology>
    </subcellularLocation>
    <subcellularLocation>
        <location evidence="1">Membrane</location>
        <topology evidence="1">Peripheral membrane protein</topology>
    </subcellularLocation>
    <subcellularLocation>
        <location evidence="2">Secreted</location>
        <location evidence="2">Cell wall</location>
    </subcellularLocation>
</comment>
<feature type="domain" description="Leucine-rich repeat-containing N-terminal plant-type" evidence="21">
    <location>
        <begin position="39"/>
        <end position="77"/>
    </location>
</feature>
<keyword evidence="16 22" id="KW-0675">Receptor</keyword>
<proteinExistence type="inferred from homology"/>
<name>A0A4D6M1D3_VIGUN</name>
<dbReference type="GO" id="GO:0099402">
    <property type="term" value="P:plant organ development"/>
    <property type="evidence" value="ECO:0007669"/>
    <property type="project" value="UniProtKB-ARBA"/>
</dbReference>
<evidence type="ECO:0000256" key="1">
    <source>
        <dbReference type="ARBA" id="ARBA00004170"/>
    </source>
</evidence>
<evidence type="ECO:0000256" key="17">
    <source>
        <dbReference type="ARBA" id="ARBA00023180"/>
    </source>
</evidence>
<comment type="similarity">
    <text evidence="4">Belongs to the RLP family.</text>
</comment>
<dbReference type="FunFam" id="3.80.10.10:FF:000400">
    <property type="entry name" value="Nuclear pore complex protein NUP107"/>
    <property type="match status" value="1"/>
</dbReference>
<evidence type="ECO:0000256" key="20">
    <source>
        <dbReference type="SAM" id="SignalP"/>
    </source>
</evidence>
<keyword evidence="6" id="KW-0134">Cell wall</keyword>
<comment type="similarity">
    <text evidence="18">Belongs to the polygalacturonase-inhibiting protein family.</text>
</comment>
<evidence type="ECO:0000256" key="10">
    <source>
        <dbReference type="ARBA" id="ARBA00022729"/>
    </source>
</evidence>
<dbReference type="PANTHER" id="PTHR48063:SF98">
    <property type="entry name" value="LRR RECEPTOR-LIKE SERINE_THREONINE-PROTEIN KINASE FLS2"/>
    <property type="match status" value="1"/>
</dbReference>
<evidence type="ECO:0000256" key="19">
    <source>
        <dbReference type="SAM" id="Phobius"/>
    </source>
</evidence>
<accession>A0A4D6M1D3</accession>
<keyword evidence="22" id="KW-0808">Transferase</keyword>
<dbReference type="FunFam" id="3.80.10.10:FF:000095">
    <property type="entry name" value="LRR receptor-like serine/threonine-protein kinase GSO1"/>
    <property type="match status" value="1"/>
</dbReference>
<feature type="chain" id="PRO_5020037019" evidence="20">
    <location>
        <begin position="25"/>
        <end position="1321"/>
    </location>
</feature>
<keyword evidence="17" id="KW-0325">Glycoprotein</keyword>
<keyword evidence="5" id="KW-1003">Cell membrane</keyword>
<keyword evidence="9 19" id="KW-0812">Transmembrane</keyword>
<dbReference type="SMART" id="SM00365">
    <property type="entry name" value="LRR_SD22"/>
    <property type="match status" value="7"/>
</dbReference>
<evidence type="ECO:0000313" key="23">
    <source>
        <dbReference type="Proteomes" id="UP000501690"/>
    </source>
</evidence>
<dbReference type="GO" id="GO:0005886">
    <property type="term" value="C:plasma membrane"/>
    <property type="evidence" value="ECO:0007669"/>
    <property type="project" value="UniProtKB-SubCell"/>
</dbReference>
<dbReference type="GO" id="GO:0016301">
    <property type="term" value="F:kinase activity"/>
    <property type="evidence" value="ECO:0007669"/>
    <property type="project" value="UniProtKB-KW"/>
</dbReference>
<organism evidence="22 23">
    <name type="scientific">Vigna unguiculata</name>
    <name type="common">Cowpea</name>
    <dbReference type="NCBI Taxonomy" id="3917"/>
    <lineage>
        <taxon>Eukaryota</taxon>
        <taxon>Viridiplantae</taxon>
        <taxon>Streptophyta</taxon>
        <taxon>Embryophyta</taxon>
        <taxon>Tracheophyta</taxon>
        <taxon>Spermatophyta</taxon>
        <taxon>Magnoliopsida</taxon>
        <taxon>eudicotyledons</taxon>
        <taxon>Gunneridae</taxon>
        <taxon>Pentapetalae</taxon>
        <taxon>rosids</taxon>
        <taxon>fabids</taxon>
        <taxon>Fabales</taxon>
        <taxon>Fabaceae</taxon>
        <taxon>Papilionoideae</taxon>
        <taxon>50 kb inversion clade</taxon>
        <taxon>NPAAA clade</taxon>
        <taxon>indigoferoid/millettioid clade</taxon>
        <taxon>Phaseoleae</taxon>
        <taxon>Vigna</taxon>
    </lineage>
</organism>
<keyword evidence="15" id="KW-1015">Disulfide bond</keyword>
<evidence type="ECO:0000256" key="7">
    <source>
        <dbReference type="ARBA" id="ARBA00022525"/>
    </source>
</evidence>
<dbReference type="SUPFAM" id="SSF52058">
    <property type="entry name" value="L domain-like"/>
    <property type="match status" value="2"/>
</dbReference>
<evidence type="ECO:0000256" key="14">
    <source>
        <dbReference type="ARBA" id="ARBA00023136"/>
    </source>
</evidence>
<protein>
    <submittedName>
        <fullName evidence="22">LRR receptor-like serine/threonine-protein kinase FLS2</fullName>
    </submittedName>
</protein>
<feature type="transmembrane region" description="Helical" evidence="19">
    <location>
        <begin position="1190"/>
        <end position="1213"/>
    </location>
</feature>
<keyword evidence="7" id="KW-0964">Secreted</keyword>
<evidence type="ECO:0000256" key="5">
    <source>
        <dbReference type="ARBA" id="ARBA00022475"/>
    </source>
</evidence>
<dbReference type="FunFam" id="3.80.10.10:FF:000041">
    <property type="entry name" value="LRR receptor-like serine/threonine-protein kinase ERECTA"/>
    <property type="match status" value="1"/>
</dbReference>
<dbReference type="PANTHER" id="PTHR48063">
    <property type="entry name" value="LRR RECEPTOR-LIKE KINASE"/>
    <property type="match status" value="1"/>
</dbReference>
<evidence type="ECO:0000256" key="9">
    <source>
        <dbReference type="ARBA" id="ARBA00022692"/>
    </source>
</evidence>
<reference evidence="22 23" key="1">
    <citation type="submission" date="2019-04" db="EMBL/GenBank/DDBJ databases">
        <title>An improved genome assembly and genetic linkage map for asparagus bean, Vigna unguiculata ssp. sesquipedialis.</title>
        <authorList>
            <person name="Xia Q."/>
            <person name="Zhang R."/>
            <person name="Dong Y."/>
        </authorList>
    </citation>
    <scope>NUCLEOTIDE SEQUENCE [LARGE SCALE GENOMIC DNA]</scope>
    <source>
        <tissue evidence="22">Leaf</tissue>
    </source>
</reference>
<evidence type="ECO:0000256" key="12">
    <source>
        <dbReference type="ARBA" id="ARBA00022821"/>
    </source>
</evidence>
<dbReference type="PROSITE" id="PS51450">
    <property type="entry name" value="LRR"/>
    <property type="match status" value="2"/>
</dbReference>
<evidence type="ECO:0000256" key="15">
    <source>
        <dbReference type="ARBA" id="ARBA00023157"/>
    </source>
</evidence>
<dbReference type="Pfam" id="PF00560">
    <property type="entry name" value="LRR_1"/>
    <property type="match status" value="10"/>
</dbReference>
<dbReference type="InterPro" id="IPR046956">
    <property type="entry name" value="RLP23-like"/>
</dbReference>
<keyword evidence="11" id="KW-0677">Repeat</keyword>
<keyword evidence="12" id="KW-0611">Plant defense</keyword>
<keyword evidence="8" id="KW-0433">Leucine-rich repeat</keyword>
<feature type="signal peptide" evidence="20">
    <location>
        <begin position="1"/>
        <end position="24"/>
    </location>
</feature>
<dbReference type="Pfam" id="PF08263">
    <property type="entry name" value="LRRNT_2"/>
    <property type="match status" value="1"/>
</dbReference>
<dbReference type="InterPro" id="IPR003591">
    <property type="entry name" value="Leu-rich_rpt_typical-subtyp"/>
</dbReference>
<dbReference type="InterPro" id="IPR001611">
    <property type="entry name" value="Leu-rich_rpt"/>
</dbReference>